<dbReference type="HOGENOM" id="CLU_1267516_0_0_1"/>
<evidence type="ECO:0000313" key="3">
    <source>
        <dbReference type="Proteomes" id="UP000053617"/>
    </source>
</evidence>
<keyword evidence="1" id="KW-0732">Signal</keyword>
<gene>
    <name evidence="2" type="ORF">Z518_02585</name>
</gene>
<dbReference type="OrthoDB" id="2119228at2759"/>
<evidence type="ECO:0000313" key="2">
    <source>
        <dbReference type="EMBL" id="KIX07931.1"/>
    </source>
</evidence>
<dbReference type="AlphaFoldDB" id="A0A0D2IX56"/>
<name>A0A0D2IX56_9EURO</name>
<dbReference type="RefSeq" id="XP_013275067.1">
    <property type="nucleotide sequence ID" value="XM_013419613.1"/>
</dbReference>
<evidence type="ECO:0000256" key="1">
    <source>
        <dbReference type="SAM" id="SignalP"/>
    </source>
</evidence>
<accession>A0A0D2IX56</accession>
<feature type="chain" id="PRO_5002261090" evidence="1">
    <location>
        <begin position="25"/>
        <end position="218"/>
    </location>
</feature>
<dbReference type="VEuPathDB" id="FungiDB:Z518_02585"/>
<feature type="signal peptide" evidence="1">
    <location>
        <begin position="1"/>
        <end position="24"/>
    </location>
</feature>
<proteinExistence type="predicted"/>
<protein>
    <submittedName>
        <fullName evidence="2">Rhinocladiella mackenziei CBS 650.93 unplaced genomic scaffold supercont1.2, whole genome shotgun sequence</fullName>
    </submittedName>
</protein>
<sequence>MRSLFSSLCFTAVLVALVTNPAQAAVTLRDKIEKGIFDRAPATDPYPDHAGCAAAHVNDGKPSVFFSNLGSTTPAQRAAPDTFAATIGGKTFMNGFGNQPGNPSKRFTDRWSGPGSRKFSEVFAQQATGTAYVLLRATSGANGPKSNSVWTVLERSALEANPNVPKIVLVDPVTFAPSDLWVRGVDPPTTVKAKRQSGVIVLDWDAPADGPYWLAPNE</sequence>
<dbReference type="EMBL" id="KN847476">
    <property type="protein sequence ID" value="KIX07931.1"/>
    <property type="molecule type" value="Genomic_DNA"/>
</dbReference>
<dbReference type="Proteomes" id="UP000053617">
    <property type="component" value="Unassembled WGS sequence"/>
</dbReference>
<dbReference type="GeneID" id="25290656"/>
<reference evidence="2 3" key="1">
    <citation type="submission" date="2015-01" db="EMBL/GenBank/DDBJ databases">
        <title>The Genome Sequence of Rhinocladiella mackenzie CBS 650.93.</title>
        <authorList>
            <consortium name="The Broad Institute Genomics Platform"/>
            <person name="Cuomo C."/>
            <person name="de Hoog S."/>
            <person name="Gorbushina A."/>
            <person name="Stielow B."/>
            <person name="Teixiera M."/>
            <person name="Abouelleil A."/>
            <person name="Chapman S.B."/>
            <person name="Priest M."/>
            <person name="Young S.K."/>
            <person name="Wortman J."/>
            <person name="Nusbaum C."/>
            <person name="Birren B."/>
        </authorList>
    </citation>
    <scope>NUCLEOTIDE SEQUENCE [LARGE SCALE GENOMIC DNA]</scope>
    <source>
        <strain evidence="2 3">CBS 650.93</strain>
    </source>
</reference>
<keyword evidence="3" id="KW-1185">Reference proteome</keyword>
<organism evidence="2 3">
    <name type="scientific">Rhinocladiella mackenziei CBS 650.93</name>
    <dbReference type="NCBI Taxonomy" id="1442369"/>
    <lineage>
        <taxon>Eukaryota</taxon>
        <taxon>Fungi</taxon>
        <taxon>Dikarya</taxon>
        <taxon>Ascomycota</taxon>
        <taxon>Pezizomycotina</taxon>
        <taxon>Eurotiomycetes</taxon>
        <taxon>Chaetothyriomycetidae</taxon>
        <taxon>Chaetothyriales</taxon>
        <taxon>Herpotrichiellaceae</taxon>
        <taxon>Rhinocladiella</taxon>
    </lineage>
</organism>